<accession>A0A9P4VS96</accession>
<reference evidence="2" key="1">
    <citation type="journal article" date="2020" name="Stud. Mycol.">
        <title>101 Dothideomycetes genomes: a test case for predicting lifestyles and emergence of pathogens.</title>
        <authorList>
            <person name="Haridas S."/>
            <person name="Albert R."/>
            <person name="Binder M."/>
            <person name="Bloem J."/>
            <person name="Labutti K."/>
            <person name="Salamov A."/>
            <person name="Andreopoulos B."/>
            <person name="Baker S."/>
            <person name="Barry K."/>
            <person name="Bills G."/>
            <person name="Bluhm B."/>
            <person name="Cannon C."/>
            <person name="Castanera R."/>
            <person name="Culley D."/>
            <person name="Daum C."/>
            <person name="Ezra D."/>
            <person name="Gonzalez J."/>
            <person name="Henrissat B."/>
            <person name="Kuo A."/>
            <person name="Liang C."/>
            <person name="Lipzen A."/>
            <person name="Lutzoni F."/>
            <person name="Magnuson J."/>
            <person name="Mondo S."/>
            <person name="Nolan M."/>
            <person name="Ohm R."/>
            <person name="Pangilinan J."/>
            <person name="Park H.-J."/>
            <person name="Ramirez L."/>
            <person name="Alfaro M."/>
            <person name="Sun H."/>
            <person name="Tritt A."/>
            <person name="Yoshinaga Y."/>
            <person name="Zwiers L.-H."/>
            <person name="Turgeon B."/>
            <person name="Goodwin S."/>
            <person name="Spatafora J."/>
            <person name="Crous P."/>
            <person name="Grigoriev I."/>
        </authorList>
    </citation>
    <scope>NUCLEOTIDE SEQUENCE</scope>
    <source>
        <strain evidence="2">CBS 101060</strain>
    </source>
</reference>
<sequence>MKSYLLVVLTAVAAMANPVEMSDAEAHALAMRDVVERAVGSSCSYNGMSGSCQHTGHCGSTLDFYVSGKCPNDPDDVRCCITKSCNNKKGGYGWCMNKSTAGSFCKEYDGHFEAGFCPGPNDVACCVMT</sequence>
<gene>
    <name evidence="2" type="ORF">M501DRAFT_991247</name>
</gene>
<dbReference type="AlphaFoldDB" id="A0A9P4VS96"/>
<feature type="chain" id="PRO_5040440286" evidence="1">
    <location>
        <begin position="17"/>
        <end position="129"/>
    </location>
</feature>
<protein>
    <submittedName>
        <fullName evidence="2">Uncharacterized protein</fullName>
    </submittedName>
</protein>
<dbReference type="EMBL" id="MU006093">
    <property type="protein sequence ID" value="KAF2840225.1"/>
    <property type="molecule type" value="Genomic_DNA"/>
</dbReference>
<comment type="caution">
    <text evidence="2">The sequence shown here is derived from an EMBL/GenBank/DDBJ whole genome shotgun (WGS) entry which is preliminary data.</text>
</comment>
<keyword evidence="3" id="KW-1185">Reference proteome</keyword>
<dbReference type="OrthoDB" id="2251794at2759"/>
<feature type="signal peptide" evidence="1">
    <location>
        <begin position="1"/>
        <end position="16"/>
    </location>
</feature>
<evidence type="ECO:0000313" key="2">
    <source>
        <dbReference type="EMBL" id="KAF2840225.1"/>
    </source>
</evidence>
<evidence type="ECO:0000256" key="1">
    <source>
        <dbReference type="SAM" id="SignalP"/>
    </source>
</evidence>
<evidence type="ECO:0000313" key="3">
    <source>
        <dbReference type="Proteomes" id="UP000799429"/>
    </source>
</evidence>
<dbReference type="Proteomes" id="UP000799429">
    <property type="component" value="Unassembled WGS sequence"/>
</dbReference>
<organism evidence="2 3">
    <name type="scientific">Patellaria atrata CBS 101060</name>
    <dbReference type="NCBI Taxonomy" id="1346257"/>
    <lineage>
        <taxon>Eukaryota</taxon>
        <taxon>Fungi</taxon>
        <taxon>Dikarya</taxon>
        <taxon>Ascomycota</taxon>
        <taxon>Pezizomycotina</taxon>
        <taxon>Dothideomycetes</taxon>
        <taxon>Dothideomycetes incertae sedis</taxon>
        <taxon>Patellariales</taxon>
        <taxon>Patellariaceae</taxon>
        <taxon>Patellaria</taxon>
    </lineage>
</organism>
<keyword evidence="1" id="KW-0732">Signal</keyword>
<proteinExistence type="predicted"/>
<name>A0A9P4VS96_9PEZI</name>